<accession>A0ABV5DTH1</accession>
<reference evidence="2 3" key="1">
    <citation type="submission" date="2024-01" db="EMBL/GenBank/DDBJ databases">
        <title>Genome mining of biosynthetic gene clusters to explore secondary metabolites of Streptomyces sp.</title>
        <authorList>
            <person name="Baig A."/>
            <person name="Ajitkumar Shintre N."/>
            <person name="Kumar H."/>
            <person name="Anbarasu A."/>
            <person name="Ramaiah S."/>
        </authorList>
    </citation>
    <scope>NUCLEOTIDE SEQUENCE [LARGE SCALE GENOMIC DNA]</scope>
    <source>
        <strain evidence="2 3">A01</strain>
    </source>
</reference>
<evidence type="ECO:0000256" key="1">
    <source>
        <dbReference type="SAM" id="MobiDB-lite"/>
    </source>
</evidence>
<gene>
    <name evidence="2" type="ORF">VSQ78_09235</name>
</gene>
<evidence type="ECO:0000313" key="2">
    <source>
        <dbReference type="EMBL" id="MFB8767885.1"/>
    </source>
</evidence>
<dbReference type="Proteomes" id="UP001585053">
    <property type="component" value="Unassembled WGS sequence"/>
</dbReference>
<protein>
    <submittedName>
        <fullName evidence="2">Uncharacterized protein</fullName>
    </submittedName>
</protein>
<organism evidence="2 3">
    <name type="scientific">Nocardiopsis alba</name>
    <dbReference type="NCBI Taxonomy" id="53437"/>
    <lineage>
        <taxon>Bacteria</taxon>
        <taxon>Bacillati</taxon>
        <taxon>Actinomycetota</taxon>
        <taxon>Actinomycetes</taxon>
        <taxon>Streptosporangiales</taxon>
        <taxon>Nocardiopsidaceae</taxon>
        <taxon>Nocardiopsis</taxon>
    </lineage>
</organism>
<name>A0ABV5DTH1_9ACTN</name>
<evidence type="ECO:0000313" key="3">
    <source>
        <dbReference type="Proteomes" id="UP001585053"/>
    </source>
</evidence>
<dbReference type="EMBL" id="JAYMRS010000002">
    <property type="protein sequence ID" value="MFB8767885.1"/>
    <property type="molecule type" value="Genomic_DNA"/>
</dbReference>
<sequence>MDITPFDLSPERPPLPKRTPPTVHNVDSPHDIAHAVQRLALFGMIGLVLAHARRDDADV</sequence>
<proteinExistence type="predicted"/>
<keyword evidence="3" id="KW-1185">Reference proteome</keyword>
<comment type="caution">
    <text evidence="2">The sequence shown here is derived from an EMBL/GenBank/DDBJ whole genome shotgun (WGS) entry which is preliminary data.</text>
</comment>
<feature type="region of interest" description="Disordered" evidence="1">
    <location>
        <begin position="1"/>
        <end position="27"/>
    </location>
</feature>
<dbReference type="RefSeq" id="WP_014913129.1">
    <property type="nucleotide sequence ID" value="NZ_JAYMRS010000002.1"/>
</dbReference>